<sequence>MSKFQPLVELLNQVHQISETGKHVLQETNVNITNSFGAYIGAGVAMIAGFGSGIGQGYIGGKAIEAIARNPEVEARVFKQFIIGVAIAETVAIYGIIISLLLIFVAN</sequence>
<dbReference type="EMBL" id="JAUSWO010000001">
    <property type="protein sequence ID" value="MDQ0513768.1"/>
    <property type="molecule type" value="Genomic_DNA"/>
</dbReference>
<keyword evidence="7 12" id="KW-1133">Transmembrane helix</keyword>
<dbReference type="InterPro" id="IPR035921">
    <property type="entry name" value="F/V-ATP_Csub_sf"/>
</dbReference>
<keyword evidence="9 12" id="KW-0446">Lipid-binding</keyword>
<organism evidence="14 15">
    <name type="scientific">Mycoplasmoides fastidiosum</name>
    <dbReference type="NCBI Taxonomy" id="92758"/>
    <lineage>
        <taxon>Bacteria</taxon>
        <taxon>Bacillati</taxon>
        <taxon>Mycoplasmatota</taxon>
        <taxon>Mycoplasmoidales</taxon>
        <taxon>Mycoplasmoidaceae</taxon>
        <taxon>Mycoplasmoides</taxon>
    </lineage>
</organism>
<keyword evidence="11 12" id="KW-0066">ATP synthesis</keyword>
<keyword evidence="3 12" id="KW-0813">Transport</keyword>
<dbReference type="InterPro" id="IPR002379">
    <property type="entry name" value="ATPase_proteolipid_c-like_dom"/>
</dbReference>
<keyword evidence="15" id="KW-1185">Reference proteome</keyword>
<dbReference type="PANTHER" id="PTHR10031:SF0">
    <property type="entry name" value="ATPASE PROTEIN 9"/>
    <property type="match status" value="1"/>
</dbReference>
<feature type="site" description="Reversibly protonated during proton transport" evidence="12">
    <location>
        <position position="89"/>
    </location>
</feature>
<dbReference type="PROSITE" id="PS00605">
    <property type="entry name" value="ATPASE_C"/>
    <property type="match status" value="1"/>
</dbReference>
<evidence type="ECO:0000256" key="10">
    <source>
        <dbReference type="ARBA" id="ARBA00023136"/>
    </source>
</evidence>
<dbReference type="InterPro" id="IPR000454">
    <property type="entry name" value="ATP_synth_F0_csu"/>
</dbReference>
<accession>A0ABU0LYK0</accession>
<gene>
    <name evidence="12" type="primary">atpE</name>
    <name evidence="14" type="ORF">J2Z62_000206</name>
</gene>
<dbReference type="Gene3D" id="1.20.120.610">
    <property type="entry name" value="lithium bound rotor ring of v- atpase"/>
    <property type="match status" value="1"/>
</dbReference>
<dbReference type="HAMAP" id="MF_01396">
    <property type="entry name" value="ATP_synth_c_bact"/>
    <property type="match status" value="1"/>
</dbReference>
<evidence type="ECO:0000256" key="1">
    <source>
        <dbReference type="ARBA" id="ARBA00004141"/>
    </source>
</evidence>
<evidence type="ECO:0000313" key="14">
    <source>
        <dbReference type="EMBL" id="MDQ0513768.1"/>
    </source>
</evidence>
<evidence type="ECO:0000256" key="5">
    <source>
        <dbReference type="ARBA" id="ARBA00022692"/>
    </source>
</evidence>
<evidence type="ECO:0000313" key="15">
    <source>
        <dbReference type="Proteomes" id="UP001240643"/>
    </source>
</evidence>
<dbReference type="Pfam" id="PF00137">
    <property type="entry name" value="ATP-synt_C"/>
    <property type="match status" value="1"/>
</dbReference>
<dbReference type="PRINTS" id="PR00124">
    <property type="entry name" value="ATPASEC"/>
</dbReference>
<evidence type="ECO:0000256" key="6">
    <source>
        <dbReference type="ARBA" id="ARBA00022781"/>
    </source>
</evidence>
<evidence type="ECO:0000256" key="7">
    <source>
        <dbReference type="ARBA" id="ARBA00022989"/>
    </source>
</evidence>
<comment type="caution">
    <text evidence="14">The sequence shown here is derived from an EMBL/GenBank/DDBJ whole genome shotgun (WGS) entry which is preliminary data.</text>
</comment>
<dbReference type="InterPro" id="IPR020537">
    <property type="entry name" value="ATP_synth_F0_csu_DDCD_BS"/>
</dbReference>
<evidence type="ECO:0000256" key="2">
    <source>
        <dbReference type="ARBA" id="ARBA00006704"/>
    </source>
</evidence>
<dbReference type="InterPro" id="IPR005953">
    <property type="entry name" value="ATP_synth_csu_bac/chlpt"/>
</dbReference>
<comment type="subcellular location">
    <subcellularLocation>
        <location evidence="12">Cell membrane</location>
        <topology evidence="12">Multi-pass membrane protein</topology>
    </subcellularLocation>
    <subcellularLocation>
        <location evidence="1">Membrane</location>
        <topology evidence="1">Multi-pass membrane protein</topology>
    </subcellularLocation>
</comment>
<keyword evidence="12" id="KW-1003">Cell membrane</keyword>
<comment type="function">
    <text evidence="12">Key component of the F(0) channel; it plays a direct role in translocation across the membrane. A homomeric c-ring of between 10-14 subunits forms the central stalk rotor element with the F(1) delta and epsilon subunits.</text>
</comment>
<dbReference type="PANTHER" id="PTHR10031">
    <property type="entry name" value="ATP SYNTHASE LIPID-BINDING PROTEIN, MITOCHONDRIAL"/>
    <property type="match status" value="1"/>
</dbReference>
<keyword evidence="5 12" id="KW-0812">Transmembrane</keyword>
<evidence type="ECO:0000256" key="8">
    <source>
        <dbReference type="ARBA" id="ARBA00023065"/>
    </source>
</evidence>
<evidence type="ECO:0000256" key="11">
    <source>
        <dbReference type="ARBA" id="ARBA00023310"/>
    </source>
</evidence>
<keyword evidence="8 12" id="KW-0406">Ion transport</keyword>
<dbReference type="CDD" id="cd18184">
    <property type="entry name" value="ATP-synt_Fo_c_NaATPase"/>
    <property type="match status" value="1"/>
</dbReference>
<comment type="function">
    <text evidence="12">F(1)F(0) ATP synthase produces ATP from ADP in the presence of a proton or sodium gradient. F-type ATPases consist of two structural domains, F(1) containing the extramembraneous catalytic core and F(0) containing the membrane proton channel, linked together by a central stalk and a peripheral stalk. During catalysis, ATP synthesis in the catalytic domain of F(1) is coupled via a rotary mechanism of the central stalk subunits to proton translocation.</text>
</comment>
<evidence type="ECO:0000256" key="9">
    <source>
        <dbReference type="ARBA" id="ARBA00023121"/>
    </source>
</evidence>
<keyword evidence="4 12" id="KW-0138">CF(0)</keyword>
<proteinExistence type="inferred from homology"/>
<feature type="transmembrane region" description="Helical" evidence="12">
    <location>
        <begin position="81"/>
        <end position="106"/>
    </location>
</feature>
<evidence type="ECO:0000256" key="4">
    <source>
        <dbReference type="ARBA" id="ARBA00022547"/>
    </source>
</evidence>
<dbReference type="SUPFAM" id="SSF81333">
    <property type="entry name" value="F1F0 ATP synthase subunit C"/>
    <property type="match status" value="1"/>
</dbReference>
<evidence type="ECO:0000256" key="3">
    <source>
        <dbReference type="ARBA" id="ARBA00022448"/>
    </source>
</evidence>
<name>A0ABU0LYK0_9BACT</name>
<evidence type="ECO:0000256" key="12">
    <source>
        <dbReference type="HAMAP-Rule" id="MF_01396"/>
    </source>
</evidence>
<keyword evidence="10 12" id="KW-0472">Membrane</keyword>
<evidence type="ECO:0000259" key="13">
    <source>
        <dbReference type="Pfam" id="PF00137"/>
    </source>
</evidence>
<keyword evidence="6 12" id="KW-0375">Hydrogen ion transport</keyword>
<reference evidence="14" key="1">
    <citation type="submission" date="2023-07" db="EMBL/GenBank/DDBJ databases">
        <title>Genomic Encyclopedia of Type Strains, Phase IV (KMG-IV): sequencing the most valuable type-strain genomes for metagenomic binning, comparative biology and taxonomic classification.</title>
        <authorList>
            <person name="Goeker M."/>
        </authorList>
    </citation>
    <scope>NUCLEOTIDE SEQUENCE [LARGE SCALE GENOMIC DNA]</scope>
    <source>
        <strain evidence="14">DSM 21204</strain>
    </source>
</reference>
<feature type="transmembrane region" description="Helical" evidence="12">
    <location>
        <begin position="36"/>
        <end position="60"/>
    </location>
</feature>
<comment type="similarity">
    <text evidence="2 12">Belongs to the ATPase C chain family.</text>
</comment>
<protein>
    <recommendedName>
        <fullName evidence="12">ATP synthase subunit c</fullName>
    </recommendedName>
    <alternativeName>
        <fullName evidence="12">ATP synthase F(0) sector subunit c</fullName>
    </alternativeName>
    <alternativeName>
        <fullName evidence="12">F-type ATPase subunit c</fullName>
        <shortName evidence="12">F-ATPase subunit c</shortName>
    </alternativeName>
    <alternativeName>
        <fullName evidence="12">Lipid-binding protein</fullName>
    </alternativeName>
</protein>
<feature type="domain" description="V-ATPase proteolipid subunit C-like" evidence="13">
    <location>
        <begin position="40"/>
        <end position="102"/>
    </location>
</feature>
<dbReference type="NCBIfam" id="TIGR01260">
    <property type="entry name" value="ATP_synt_c"/>
    <property type="match status" value="1"/>
</dbReference>
<dbReference type="Proteomes" id="UP001240643">
    <property type="component" value="Unassembled WGS sequence"/>
</dbReference>